<gene>
    <name evidence="2" type="primary">gb17464</name>
    <name evidence="2" type="ORF">PR202_gb17464</name>
</gene>
<reference evidence="2" key="1">
    <citation type="journal article" date="2018" name="DNA Res.">
        <title>Multiple hybrid de novo genome assembly of finger millet, an orphan allotetraploid crop.</title>
        <authorList>
            <person name="Hatakeyama M."/>
            <person name="Aluri S."/>
            <person name="Balachadran M.T."/>
            <person name="Sivarajan S.R."/>
            <person name="Patrignani A."/>
            <person name="Gruter S."/>
            <person name="Poveda L."/>
            <person name="Shimizu-Inatsugi R."/>
            <person name="Baeten J."/>
            <person name="Francoijs K.J."/>
            <person name="Nataraja K.N."/>
            <person name="Reddy Y.A.N."/>
            <person name="Phadnis S."/>
            <person name="Ravikumar R.L."/>
            <person name="Schlapbach R."/>
            <person name="Sreeman S.M."/>
            <person name="Shimizu K.K."/>
        </authorList>
    </citation>
    <scope>NUCLEOTIDE SEQUENCE</scope>
</reference>
<keyword evidence="3" id="KW-1185">Reference proteome</keyword>
<organism evidence="2 3">
    <name type="scientific">Eleusine coracana subsp. coracana</name>
    <dbReference type="NCBI Taxonomy" id="191504"/>
    <lineage>
        <taxon>Eukaryota</taxon>
        <taxon>Viridiplantae</taxon>
        <taxon>Streptophyta</taxon>
        <taxon>Embryophyta</taxon>
        <taxon>Tracheophyta</taxon>
        <taxon>Spermatophyta</taxon>
        <taxon>Magnoliopsida</taxon>
        <taxon>Liliopsida</taxon>
        <taxon>Poales</taxon>
        <taxon>Poaceae</taxon>
        <taxon>PACMAD clade</taxon>
        <taxon>Chloridoideae</taxon>
        <taxon>Cynodonteae</taxon>
        <taxon>Eleusininae</taxon>
        <taxon>Eleusine</taxon>
    </lineage>
</organism>
<dbReference type="AlphaFoldDB" id="A0AAV5F3N0"/>
<protein>
    <submittedName>
        <fullName evidence="2">Uncharacterized protein</fullName>
    </submittedName>
</protein>
<evidence type="ECO:0000256" key="1">
    <source>
        <dbReference type="SAM" id="MobiDB-lite"/>
    </source>
</evidence>
<comment type="caution">
    <text evidence="2">The sequence shown here is derived from an EMBL/GenBank/DDBJ whole genome shotgun (WGS) entry which is preliminary data.</text>
</comment>
<accession>A0AAV5F3N0</accession>
<reference evidence="2" key="2">
    <citation type="submission" date="2021-12" db="EMBL/GenBank/DDBJ databases">
        <title>Resequencing data analysis of finger millet.</title>
        <authorList>
            <person name="Hatakeyama M."/>
            <person name="Aluri S."/>
            <person name="Balachadran M.T."/>
            <person name="Sivarajan S.R."/>
            <person name="Poveda L."/>
            <person name="Shimizu-Inatsugi R."/>
            <person name="Schlapbach R."/>
            <person name="Sreeman S.M."/>
            <person name="Shimizu K.K."/>
        </authorList>
    </citation>
    <scope>NUCLEOTIDE SEQUENCE</scope>
</reference>
<dbReference type="Proteomes" id="UP001054889">
    <property type="component" value="Unassembled WGS sequence"/>
</dbReference>
<sequence>MMLSFRGATGRSPVGPQFQAPPPAAQAQPFFPRAPTQMVPQQQGGAPAAIYPPQFGYWYPPDFQYQQQALANPQVLQNYLAQMYGLTSPAPPPFHQYMGYMPSPAPPTPSAVFPPAPAPQVAAQALVHHPTPPQIQGPFLPVPSLPQNFRLQLPPHAVSILPPSTAGLFFRARHNSTFALQLVQICSHLLRPPLRLGRQAQAVLLLRAPDGGQTALQSIGFNTP</sequence>
<evidence type="ECO:0000313" key="2">
    <source>
        <dbReference type="EMBL" id="GJN29257.1"/>
    </source>
</evidence>
<dbReference type="EMBL" id="BQKI01000081">
    <property type="protein sequence ID" value="GJN29257.1"/>
    <property type="molecule type" value="Genomic_DNA"/>
</dbReference>
<evidence type="ECO:0000313" key="3">
    <source>
        <dbReference type="Proteomes" id="UP001054889"/>
    </source>
</evidence>
<name>A0AAV5F3N0_ELECO</name>
<proteinExistence type="predicted"/>
<feature type="region of interest" description="Disordered" evidence="1">
    <location>
        <begin position="1"/>
        <end position="25"/>
    </location>
</feature>